<feature type="compositionally biased region" description="Basic and acidic residues" evidence="1">
    <location>
        <begin position="27"/>
        <end position="47"/>
    </location>
</feature>
<organism evidence="2 3">
    <name type="scientific">Scophthalmus maximus</name>
    <name type="common">Turbot</name>
    <name type="synonym">Psetta maxima</name>
    <dbReference type="NCBI Taxonomy" id="52904"/>
    <lineage>
        <taxon>Eukaryota</taxon>
        <taxon>Metazoa</taxon>
        <taxon>Chordata</taxon>
        <taxon>Craniata</taxon>
        <taxon>Vertebrata</taxon>
        <taxon>Euteleostomi</taxon>
        <taxon>Actinopterygii</taxon>
        <taxon>Neopterygii</taxon>
        <taxon>Teleostei</taxon>
        <taxon>Neoteleostei</taxon>
        <taxon>Acanthomorphata</taxon>
        <taxon>Carangaria</taxon>
        <taxon>Pleuronectiformes</taxon>
        <taxon>Pleuronectoidei</taxon>
        <taxon>Scophthalmidae</taxon>
        <taxon>Scophthalmus</taxon>
    </lineage>
</organism>
<protein>
    <submittedName>
        <fullName evidence="2">Uncharacterized protein</fullName>
    </submittedName>
</protein>
<dbReference type="AlphaFoldDB" id="A0A6A4SLZ7"/>
<name>A0A6A4SLZ7_SCOMX</name>
<feature type="region of interest" description="Disordered" evidence="1">
    <location>
        <begin position="22"/>
        <end position="51"/>
    </location>
</feature>
<dbReference type="Proteomes" id="UP000438429">
    <property type="component" value="Unassembled WGS sequence"/>
</dbReference>
<evidence type="ECO:0000313" key="3">
    <source>
        <dbReference type="Proteomes" id="UP000438429"/>
    </source>
</evidence>
<evidence type="ECO:0000256" key="1">
    <source>
        <dbReference type="SAM" id="MobiDB-lite"/>
    </source>
</evidence>
<sequence>MSRSVQTWTSIWEPQACGSVVGTTAPDWKDAGKAEAELPASEEDRSSSHKKKSRLIIFMRNSWCAAN</sequence>
<gene>
    <name evidence="2" type="ORF">F2P81_015200</name>
</gene>
<comment type="caution">
    <text evidence="2">The sequence shown here is derived from an EMBL/GenBank/DDBJ whole genome shotgun (WGS) entry which is preliminary data.</text>
</comment>
<evidence type="ECO:0000313" key="2">
    <source>
        <dbReference type="EMBL" id="KAF0032910.1"/>
    </source>
</evidence>
<dbReference type="EMBL" id="VEVO01000013">
    <property type="protein sequence ID" value="KAF0032910.1"/>
    <property type="molecule type" value="Genomic_DNA"/>
</dbReference>
<reference evidence="2 3" key="1">
    <citation type="submission" date="2019-06" db="EMBL/GenBank/DDBJ databases">
        <title>Draft genomes of female and male turbot (Scophthalmus maximus).</title>
        <authorList>
            <person name="Xu H."/>
            <person name="Xu X.-W."/>
            <person name="Shao C."/>
            <person name="Chen S."/>
        </authorList>
    </citation>
    <scope>NUCLEOTIDE SEQUENCE [LARGE SCALE GENOMIC DNA]</scope>
    <source>
        <strain evidence="2">Ysfricsl-2016a</strain>
        <tissue evidence="2">Blood</tissue>
    </source>
</reference>
<proteinExistence type="predicted"/>
<accession>A0A6A4SLZ7</accession>